<keyword evidence="1" id="KW-0540">Nuclease</keyword>
<keyword evidence="3" id="KW-0378">Hydrolase</keyword>
<dbReference type="PANTHER" id="PTHR12302">
    <property type="entry name" value="EBNA2 BINDING PROTEIN P100"/>
    <property type="match status" value="1"/>
</dbReference>
<accession>A0AA37D0R6</accession>
<comment type="caution">
    <text evidence="6">The sequence shown here is derived from an EMBL/GenBank/DDBJ whole genome shotgun (WGS) entry which is preliminary data.</text>
</comment>
<feature type="domain" description="TNase-like" evidence="5">
    <location>
        <begin position="30"/>
        <end position="162"/>
    </location>
</feature>
<evidence type="ECO:0000313" key="7">
    <source>
        <dbReference type="Proteomes" id="UP000886934"/>
    </source>
</evidence>
<evidence type="ECO:0000259" key="5">
    <source>
        <dbReference type="PROSITE" id="PS50830"/>
    </source>
</evidence>
<dbReference type="Pfam" id="PF00565">
    <property type="entry name" value="SNase"/>
    <property type="match status" value="1"/>
</dbReference>
<feature type="chain" id="PRO_5041217566" evidence="4">
    <location>
        <begin position="30"/>
        <end position="177"/>
    </location>
</feature>
<dbReference type="AlphaFoldDB" id="A0AA37D0R6"/>
<dbReference type="SMART" id="SM00318">
    <property type="entry name" value="SNc"/>
    <property type="match status" value="1"/>
</dbReference>
<dbReference type="GO" id="GO:0004519">
    <property type="term" value="F:endonuclease activity"/>
    <property type="evidence" value="ECO:0007669"/>
    <property type="project" value="UniProtKB-KW"/>
</dbReference>
<keyword evidence="2" id="KW-0255">Endonuclease</keyword>
<keyword evidence="4" id="KW-0732">Signal</keyword>
<feature type="signal peptide" evidence="4">
    <location>
        <begin position="1"/>
        <end position="29"/>
    </location>
</feature>
<dbReference type="EMBL" id="BPNN01000024">
    <property type="protein sequence ID" value="GJA63377.1"/>
    <property type="molecule type" value="Genomic_DNA"/>
</dbReference>
<dbReference type="PROSITE" id="PS50830">
    <property type="entry name" value="TNASE_3"/>
    <property type="match status" value="1"/>
</dbReference>
<evidence type="ECO:0000256" key="2">
    <source>
        <dbReference type="ARBA" id="ARBA00022759"/>
    </source>
</evidence>
<dbReference type="RefSeq" id="WP_043774301.1">
    <property type="nucleotide sequence ID" value="NZ_AP024941.1"/>
</dbReference>
<dbReference type="SUPFAM" id="SSF50199">
    <property type="entry name" value="Staphylococcal nuclease"/>
    <property type="match status" value="1"/>
</dbReference>
<evidence type="ECO:0000256" key="3">
    <source>
        <dbReference type="ARBA" id="ARBA00022801"/>
    </source>
</evidence>
<dbReference type="GO" id="GO:0005737">
    <property type="term" value="C:cytoplasm"/>
    <property type="evidence" value="ECO:0007669"/>
    <property type="project" value="TreeGrafter"/>
</dbReference>
<dbReference type="InterPro" id="IPR035437">
    <property type="entry name" value="SNase_OB-fold_sf"/>
</dbReference>
<gene>
    <name evidence="6" type="ORF">KAM351_19880</name>
</gene>
<name>A0AA37D0R6_AERCA</name>
<dbReference type="Gene3D" id="2.40.50.90">
    <property type="match status" value="1"/>
</dbReference>
<dbReference type="Proteomes" id="UP000886934">
    <property type="component" value="Unassembled WGS sequence"/>
</dbReference>
<sequence length="177" mass="19907">MTVDVQSVHKFGRAILLLTLGLTSPFVSAETFTGQVVGVSDGDTVKVLTEQTCNSGEECRSGKVQYRVRLAEIDAPEKKQPFGSKAKAALSELVAGQMITVEQVDKDRYGRLVANLYVDGKWVNAEMVRSGDAWVYRQYAKTPELFQLEEEAREGKRGLWALPEQERTPPWEWRKAR</sequence>
<evidence type="ECO:0000313" key="6">
    <source>
        <dbReference type="EMBL" id="GJA63377.1"/>
    </source>
</evidence>
<proteinExistence type="predicted"/>
<protein>
    <submittedName>
        <fullName evidence="6">Chromosome partitioning protein ParB</fullName>
    </submittedName>
</protein>
<reference evidence="6" key="1">
    <citation type="submission" date="2021-07" db="EMBL/GenBank/DDBJ databases">
        <title>Draft genome sequence of carbapenem-resistant Aeromonas spp. in Japan.</title>
        <authorList>
            <person name="Maehana S."/>
            <person name="Suzuki M."/>
            <person name="Kitasato H."/>
        </authorList>
    </citation>
    <scope>NUCLEOTIDE SEQUENCE</scope>
    <source>
        <strain evidence="6">KAM351</strain>
    </source>
</reference>
<dbReference type="InterPro" id="IPR016071">
    <property type="entry name" value="Staphylococal_nuclease_OB-fold"/>
</dbReference>
<dbReference type="PANTHER" id="PTHR12302:SF3">
    <property type="entry name" value="SERINE_THREONINE-PROTEIN KINASE 31"/>
    <property type="match status" value="1"/>
</dbReference>
<evidence type="ECO:0000256" key="1">
    <source>
        <dbReference type="ARBA" id="ARBA00022722"/>
    </source>
</evidence>
<evidence type="ECO:0000256" key="4">
    <source>
        <dbReference type="SAM" id="SignalP"/>
    </source>
</evidence>
<dbReference type="GO" id="GO:0016787">
    <property type="term" value="F:hydrolase activity"/>
    <property type="evidence" value="ECO:0007669"/>
    <property type="project" value="UniProtKB-KW"/>
</dbReference>
<organism evidence="6 7">
    <name type="scientific">Aeromonas caviae</name>
    <name type="common">Aeromonas punctata</name>
    <dbReference type="NCBI Taxonomy" id="648"/>
    <lineage>
        <taxon>Bacteria</taxon>
        <taxon>Pseudomonadati</taxon>
        <taxon>Pseudomonadota</taxon>
        <taxon>Gammaproteobacteria</taxon>
        <taxon>Aeromonadales</taxon>
        <taxon>Aeromonadaceae</taxon>
        <taxon>Aeromonas</taxon>
    </lineage>
</organism>